<reference evidence="2" key="1">
    <citation type="submission" date="2019-12" db="EMBL/GenBank/DDBJ databases">
        <authorList>
            <person name="Awala S.I."/>
            <person name="Rhee S.K."/>
        </authorList>
    </citation>
    <scope>NUCLEOTIDE SEQUENCE [LARGE SCALE GENOMIC DNA]</scope>
    <source>
        <strain evidence="2">IM1</strain>
    </source>
</reference>
<sequence>MPPPFPRPGLVGVPWTLNDRVAMWAQNAVGTTRWTPGLLSTVGVDLAF</sequence>
<dbReference type="Proteomes" id="UP000503004">
    <property type="component" value="Chromosome"/>
</dbReference>
<name>A0A858Q6F1_9GAMM</name>
<proteinExistence type="predicted"/>
<organism evidence="1 2">
    <name type="scientific">Methylococcus geothermalis</name>
    <dbReference type="NCBI Taxonomy" id="2681310"/>
    <lineage>
        <taxon>Bacteria</taxon>
        <taxon>Pseudomonadati</taxon>
        <taxon>Pseudomonadota</taxon>
        <taxon>Gammaproteobacteria</taxon>
        <taxon>Methylococcales</taxon>
        <taxon>Methylococcaceae</taxon>
        <taxon>Methylococcus</taxon>
    </lineage>
</organism>
<evidence type="ECO:0000313" key="1">
    <source>
        <dbReference type="EMBL" id="QJD29401.1"/>
    </source>
</evidence>
<dbReference type="AlphaFoldDB" id="A0A858Q6F1"/>
<gene>
    <name evidence="1" type="ORF">GNH96_05095</name>
</gene>
<evidence type="ECO:0000313" key="2">
    <source>
        <dbReference type="Proteomes" id="UP000503004"/>
    </source>
</evidence>
<dbReference type="EMBL" id="CP046565">
    <property type="protein sequence ID" value="QJD29401.1"/>
    <property type="molecule type" value="Genomic_DNA"/>
</dbReference>
<dbReference type="KEGG" id="metu:GNH96_05095"/>
<dbReference type="RefSeq" id="WP_169602688.1">
    <property type="nucleotide sequence ID" value="NZ_CP046565.1"/>
</dbReference>
<keyword evidence="2" id="KW-1185">Reference proteome</keyword>
<protein>
    <submittedName>
        <fullName evidence="1">Uncharacterized protein</fullName>
    </submittedName>
</protein>
<accession>A0A858Q6F1</accession>